<organism evidence="2 3">
    <name type="scientific">Roseivirga thermotolerans</name>
    <dbReference type="NCBI Taxonomy" id="1758176"/>
    <lineage>
        <taxon>Bacteria</taxon>
        <taxon>Pseudomonadati</taxon>
        <taxon>Bacteroidota</taxon>
        <taxon>Cytophagia</taxon>
        <taxon>Cytophagales</taxon>
        <taxon>Roseivirgaceae</taxon>
        <taxon>Roseivirga</taxon>
    </lineage>
</organism>
<protein>
    <submittedName>
        <fullName evidence="2">Uncharacterized protein</fullName>
    </submittedName>
</protein>
<dbReference type="EMBL" id="BNAG01000004">
    <property type="protein sequence ID" value="GHE71419.1"/>
    <property type="molecule type" value="Genomic_DNA"/>
</dbReference>
<evidence type="ECO:0000313" key="2">
    <source>
        <dbReference type="EMBL" id="GHE71419.1"/>
    </source>
</evidence>
<dbReference type="SUPFAM" id="SSF53474">
    <property type="entry name" value="alpha/beta-Hydrolases"/>
    <property type="match status" value="1"/>
</dbReference>
<evidence type="ECO:0000256" key="1">
    <source>
        <dbReference type="SAM" id="SignalP"/>
    </source>
</evidence>
<dbReference type="InterPro" id="IPR029058">
    <property type="entry name" value="AB_hydrolase_fold"/>
</dbReference>
<accession>A0ABQ3I9V0</accession>
<keyword evidence="1" id="KW-0732">Signal</keyword>
<dbReference type="Gene3D" id="3.40.50.1820">
    <property type="entry name" value="alpha/beta hydrolase"/>
    <property type="match status" value="2"/>
</dbReference>
<gene>
    <name evidence="2" type="ORF">GCM10011340_29250</name>
</gene>
<sequence>MLVTAILKRTFCTVLIFYLFSTANSVNAQEQDWGALISGTYDAGYDSYWLWDSTRSVVFENDTMVRPILVTLWYPAKKSPQSSVMSTGEYFEIESKKNGLEKISLAYRNYNLDALTYGLLGKEAHELDETEREIFKAYLRQPTFVMKDAPIVKNDFPVIIYHQGFGASFEDNSILAQFLARNGYIVLGSSFFAENLEDMGVDGRNQSVKDIALLIEHAANLPSADTSKVALVGHSGGAQACILAKSGNIDSVQLVVAIETTQEIFGIADTRWKDFTEPVLKSRRAFNVPLLALTTHLASFQLYDYLTHSDRYYITFPQSLNHNEFVSQGIDAGFLDRKIHGESSTLYDQQDLVNYTKVNQYILAFLNWKLGNDSSAANLFKEDSYSLNMDFETPLVTQLTKGTTNVEPYNFHSSLPITPKQTWQLARSNHPDSLVFALEYFFPRQEKNPVFNDIFAFSLISQLLEEGDTTLSKRLFQFYKSRQIPISERFISIGRFSVLMGRQNYAVKCIENLLILEPNNETAKSLLKELRNE</sequence>
<comment type="caution">
    <text evidence="2">The sequence shown here is derived from an EMBL/GenBank/DDBJ whole genome shotgun (WGS) entry which is preliminary data.</text>
</comment>
<feature type="signal peptide" evidence="1">
    <location>
        <begin position="1"/>
        <end position="28"/>
    </location>
</feature>
<keyword evidence="3" id="KW-1185">Reference proteome</keyword>
<feature type="chain" id="PRO_5045158510" evidence="1">
    <location>
        <begin position="29"/>
        <end position="533"/>
    </location>
</feature>
<evidence type="ECO:0000313" key="3">
    <source>
        <dbReference type="Proteomes" id="UP000658258"/>
    </source>
</evidence>
<reference evidence="3" key="1">
    <citation type="journal article" date="2019" name="Int. J. Syst. Evol. Microbiol.">
        <title>The Global Catalogue of Microorganisms (GCM) 10K type strain sequencing project: providing services to taxonomists for standard genome sequencing and annotation.</title>
        <authorList>
            <consortium name="The Broad Institute Genomics Platform"/>
            <consortium name="The Broad Institute Genome Sequencing Center for Infectious Disease"/>
            <person name="Wu L."/>
            <person name="Ma J."/>
        </authorList>
    </citation>
    <scope>NUCLEOTIDE SEQUENCE [LARGE SCALE GENOMIC DNA]</scope>
    <source>
        <strain evidence="3">CGMCC 1.15111</strain>
    </source>
</reference>
<name>A0ABQ3I9V0_9BACT</name>
<dbReference type="Proteomes" id="UP000658258">
    <property type="component" value="Unassembled WGS sequence"/>
</dbReference>
<proteinExistence type="predicted"/>